<reference evidence="2" key="1">
    <citation type="journal article" date="2017" name="Front. Plant Sci.">
        <title>Climate Clever Clovers: New Paradigm to Reduce the Environmental Footprint of Ruminants by Breeding Low Methanogenic Forages Utilizing Haplotype Variation.</title>
        <authorList>
            <person name="Kaur P."/>
            <person name="Appels R."/>
            <person name="Bayer P.E."/>
            <person name="Keeble-Gagnere G."/>
            <person name="Wang J."/>
            <person name="Hirakawa H."/>
            <person name="Shirasawa K."/>
            <person name="Vercoe P."/>
            <person name="Stefanova K."/>
            <person name="Durmic Z."/>
            <person name="Nichols P."/>
            <person name="Revell C."/>
            <person name="Isobe S.N."/>
            <person name="Edwards D."/>
            <person name="Erskine W."/>
        </authorList>
    </citation>
    <scope>NUCLEOTIDE SEQUENCE [LARGE SCALE GENOMIC DNA]</scope>
    <source>
        <strain evidence="2">cv. Daliak</strain>
    </source>
</reference>
<name>A0A2Z6MJ08_TRISU</name>
<dbReference type="EMBL" id="DF973182">
    <property type="protein sequence ID" value="GAU18287.1"/>
    <property type="molecule type" value="Genomic_DNA"/>
</dbReference>
<dbReference type="AlphaFoldDB" id="A0A2Z6MJ08"/>
<gene>
    <name evidence="1" type="ORF">TSUD_201750</name>
</gene>
<evidence type="ECO:0000313" key="1">
    <source>
        <dbReference type="EMBL" id="GAU18287.1"/>
    </source>
</evidence>
<dbReference type="Gene3D" id="1.10.268.10">
    <property type="entry name" value="Topoisomerase, domain 3"/>
    <property type="match status" value="1"/>
</dbReference>
<proteinExistence type="predicted"/>
<evidence type="ECO:0000313" key="2">
    <source>
        <dbReference type="Proteomes" id="UP000242715"/>
    </source>
</evidence>
<keyword evidence="2" id="KW-1185">Reference proteome</keyword>
<sequence length="124" mass="14430">MLSNLKSCCKELTNTVDFVRLVRKLKFNFIIKNSKDLQTYFKNLSVDAVRPEEQVGCDYGIYQSLLSLPLSTFFDESLEKLEAKQSETEAEIDALHFKQSGIRKKEVLRAVLWLNKKIKLKKRV</sequence>
<protein>
    <submittedName>
        <fullName evidence="1">Uncharacterized protein</fullName>
    </submittedName>
</protein>
<accession>A0A2Z6MJ08</accession>
<dbReference type="GO" id="GO:0003918">
    <property type="term" value="F:DNA topoisomerase type II (double strand cut, ATP-hydrolyzing) activity"/>
    <property type="evidence" value="ECO:0007669"/>
    <property type="project" value="InterPro"/>
</dbReference>
<dbReference type="GO" id="GO:0005524">
    <property type="term" value="F:ATP binding"/>
    <property type="evidence" value="ECO:0007669"/>
    <property type="project" value="InterPro"/>
</dbReference>
<dbReference type="InterPro" id="IPR013757">
    <property type="entry name" value="Topo_IIA_A_a_sf"/>
</dbReference>
<dbReference type="Proteomes" id="UP000242715">
    <property type="component" value="Unassembled WGS sequence"/>
</dbReference>
<organism evidence="1 2">
    <name type="scientific">Trifolium subterraneum</name>
    <name type="common">Subterranean clover</name>
    <dbReference type="NCBI Taxonomy" id="3900"/>
    <lineage>
        <taxon>Eukaryota</taxon>
        <taxon>Viridiplantae</taxon>
        <taxon>Streptophyta</taxon>
        <taxon>Embryophyta</taxon>
        <taxon>Tracheophyta</taxon>
        <taxon>Spermatophyta</taxon>
        <taxon>Magnoliopsida</taxon>
        <taxon>eudicotyledons</taxon>
        <taxon>Gunneridae</taxon>
        <taxon>Pentapetalae</taxon>
        <taxon>rosids</taxon>
        <taxon>fabids</taxon>
        <taxon>Fabales</taxon>
        <taxon>Fabaceae</taxon>
        <taxon>Papilionoideae</taxon>
        <taxon>50 kb inversion clade</taxon>
        <taxon>NPAAA clade</taxon>
        <taxon>Hologalegina</taxon>
        <taxon>IRL clade</taxon>
        <taxon>Trifolieae</taxon>
        <taxon>Trifolium</taxon>
    </lineage>
</organism>
<dbReference type="GO" id="GO:0003677">
    <property type="term" value="F:DNA binding"/>
    <property type="evidence" value="ECO:0007669"/>
    <property type="project" value="InterPro"/>
</dbReference>